<evidence type="ECO:0000313" key="3">
    <source>
        <dbReference type="Proteomes" id="UP001144689"/>
    </source>
</evidence>
<feature type="compositionally biased region" description="Basic and acidic residues" evidence="1">
    <location>
        <begin position="46"/>
        <end position="71"/>
    </location>
</feature>
<dbReference type="Gene3D" id="1.20.5.320">
    <property type="entry name" value="6-Phosphogluconate Dehydrogenase, domain 3"/>
    <property type="match status" value="1"/>
</dbReference>
<organism evidence="2 3">
    <name type="scientific">Clostridium phage CPQ9</name>
    <dbReference type="NCBI Taxonomy" id="2863152"/>
    <lineage>
        <taxon>Viruses</taxon>
        <taxon>Duplodnaviria</taxon>
        <taxon>Heunggongvirae</taxon>
        <taxon>Uroviricota</taxon>
        <taxon>Caudoviricetes</taxon>
        <taxon>Guelinviridae</taxon>
        <taxon>Brucesealvirus</taxon>
        <taxon>Brucesealvirus cpq9</taxon>
    </lineage>
</organism>
<sequence length="89" mass="9914">MIPTYKNFRIGAVETGARGKPGKSAYELWLENGNKGTIEDFLNSLRGRDGKQGRPGRQGEKGEKGDPGRIDNVRFFISEDGHLHVENLE</sequence>
<evidence type="ECO:0000256" key="1">
    <source>
        <dbReference type="SAM" id="MobiDB-lite"/>
    </source>
</evidence>
<dbReference type="EMBL" id="MZ401008">
    <property type="protein sequence ID" value="QYC53213.1"/>
    <property type="molecule type" value="Genomic_DNA"/>
</dbReference>
<evidence type="ECO:0000313" key="2">
    <source>
        <dbReference type="EMBL" id="QYC53213.1"/>
    </source>
</evidence>
<keyword evidence="3" id="KW-1185">Reference proteome</keyword>
<reference evidence="2" key="1">
    <citation type="submission" date="2021-06" db="EMBL/GenBank/DDBJ databases">
        <authorList>
            <person name="Noor Mohammadi T."/>
            <person name="Li Y."/>
            <person name="Shen C."/>
            <person name="Masuda Y."/>
            <person name="Honjoh K.-I."/>
            <person name="Miyamoto T."/>
        </authorList>
    </citation>
    <scope>NUCLEOTIDE SEQUENCE</scope>
</reference>
<protein>
    <submittedName>
        <fullName evidence="2">Uncharacterized protein</fullName>
    </submittedName>
</protein>
<feature type="region of interest" description="Disordered" evidence="1">
    <location>
        <begin position="40"/>
        <end position="71"/>
    </location>
</feature>
<name>A0A9Q7BF82_9CAUD</name>
<proteinExistence type="predicted"/>
<dbReference type="Proteomes" id="UP001144689">
    <property type="component" value="Segment"/>
</dbReference>
<accession>A0A9Q7BF82</accession>